<dbReference type="Gene3D" id="3.40.50.11540">
    <property type="entry name" value="NADH-ubiquinone oxidoreductase 51kDa subunit"/>
    <property type="match status" value="1"/>
</dbReference>
<feature type="domain" description="4Fe-4S ferredoxin-type" evidence="6">
    <location>
        <begin position="540"/>
        <end position="569"/>
    </location>
</feature>
<comment type="caution">
    <text evidence="7">The sequence shown here is derived from an EMBL/GenBank/DDBJ whole genome shotgun (WGS) entry which is preliminary data.</text>
</comment>
<dbReference type="NCBIfam" id="NF010120">
    <property type="entry name" value="PRK13596.1"/>
    <property type="match status" value="1"/>
</dbReference>
<dbReference type="GO" id="GO:0010181">
    <property type="term" value="F:FMN binding"/>
    <property type="evidence" value="ECO:0007669"/>
    <property type="project" value="InterPro"/>
</dbReference>
<dbReference type="RefSeq" id="WP_273002950.1">
    <property type="nucleotide sequence ID" value="NZ_DURU01000100.1"/>
</dbReference>
<evidence type="ECO:0000256" key="5">
    <source>
        <dbReference type="ARBA" id="ARBA00023014"/>
    </source>
</evidence>
<dbReference type="InterPro" id="IPR037207">
    <property type="entry name" value="Nuop51_4Fe4S-bd_sf"/>
</dbReference>
<dbReference type="SUPFAM" id="SSF142019">
    <property type="entry name" value="Nqo1 FMN-binding domain-like"/>
    <property type="match status" value="1"/>
</dbReference>
<dbReference type="GO" id="GO:0046872">
    <property type="term" value="F:metal ion binding"/>
    <property type="evidence" value="ECO:0007669"/>
    <property type="project" value="UniProtKB-KW"/>
</dbReference>
<name>A0A7V7BYD3_9BACT</name>
<dbReference type="EMBL" id="DURU01000100">
    <property type="protein sequence ID" value="HHZ04515.1"/>
    <property type="molecule type" value="Genomic_DNA"/>
</dbReference>
<dbReference type="InterPro" id="IPR017900">
    <property type="entry name" value="4Fe4S_Fe_S_CS"/>
</dbReference>
<dbReference type="InterPro" id="IPR001949">
    <property type="entry name" value="NADH-UbQ_OxRdtase_51kDa_CS"/>
</dbReference>
<evidence type="ECO:0000313" key="7">
    <source>
        <dbReference type="EMBL" id="HHZ04515.1"/>
    </source>
</evidence>
<dbReference type="SUPFAM" id="SSF52833">
    <property type="entry name" value="Thioredoxin-like"/>
    <property type="match status" value="1"/>
</dbReference>
<evidence type="ECO:0000256" key="2">
    <source>
        <dbReference type="ARBA" id="ARBA00022485"/>
    </source>
</evidence>
<dbReference type="InterPro" id="IPR019554">
    <property type="entry name" value="Soluble_ligand-bd"/>
</dbReference>
<evidence type="ECO:0000313" key="8">
    <source>
        <dbReference type="Proteomes" id="UP000525027"/>
    </source>
</evidence>
<dbReference type="Proteomes" id="UP000525027">
    <property type="component" value="Unassembled WGS sequence"/>
</dbReference>
<keyword evidence="5" id="KW-0411">Iron-sulfur</keyword>
<evidence type="ECO:0000256" key="3">
    <source>
        <dbReference type="ARBA" id="ARBA00022723"/>
    </source>
</evidence>
<dbReference type="Gene3D" id="3.10.20.600">
    <property type="match status" value="1"/>
</dbReference>
<dbReference type="SUPFAM" id="SSF140490">
    <property type="entry name" value="Nqo1C-terminal domain-like"/>
    <property type="match status" value="1"/>
</dbReference>
<dbReference type="InterPro" id="IPR011538">
    <property type="entry name" value="Nuo51_FMN-bd"/>
</dbReference>
<evidence type="ECO:0000256" key="1">
    <source>
        <dbReference type="ARBA" id="ARBA00007523"/>
    </source>
</evidence>
<dbReference type="SMART" id="SM00928">
    <property type="entry name" value="NADH_4Fe-4S"/>
    <property type="match status" value="1"/>
</dbReference>
<dbReference type="SUPFAM" id="SSF142984">
    <property type="entry name" value="Nqo1 middle domain-like"/>
    <property type="match status" value="1"/>
</dbReference>
<dbReference type="InterPro" id="IPR037225">
    <property type="entry name" value="Nuo51_FMN-bd_sf"/>
</dbReference>
<comment type="similarity">
    <text evidence="1">Belongs to the complex I 51 kDa subunit family.</text>
</comment>
<dbReference type="InterPro" id="IPR017896">
    <property type="entry name" value="4Fe4S_Fe-S-bd"/>
</dbReference>
<dbReference type="Pfam" id="PF00037">
    <property type="entry name" value="Fer4"/>
    <property type="match status" value="2"/>
</dbReference>
<evidence type="ECO:0000259" key="6">
    <source>
        <dbReference type="PROSITE" id="PS51379"/>
    </source>
</evidence>
<dbReference type="GO" id="GO:0008137">
    <property type="term" value="F:NADH dehydrogenase (ubiquinone) activity"/>
    <property type="evidence" value="ECO:0007669"/>
    <property type="project" value="InterPro"/>
</dbReference>
<reference evidence="7 8" key="1">
    <citation type="journal article" date="2020" name="Biotechnol. Biofuels">
        <title>New insights from the biogas microbiome by comprehensive genome-resolved metagenomics of nearly 1600 species originating from multiple anaerobic digesters.</title>
        <authorList>
            <person name="Campanaro S."/>
            <person name="Treu L."/>
            <person name="Rodriguez-R L.M."/>
            <person name="Kovalovszki A."/>
            <person name="Ziels R.M."/>
            <person name="Maus I."/>
            <person name="Zhu X."/>
            <person name="Kougias P.G."/>
            <person name="Basile A."/>
            <person name="Luo G."/>
            <person name="Schluter A."/>
            <person name="Konstantinidis K.T."/>
            <person name="Angelidaki I."/>
        </authorList>
    </citation>
    <scope>NUCLEOTIDE SEQUENCE [LARGE SCALE GENOMIC DNA]</scope>
    <source>
        <strain evidence="7">AS25fmACSIPFO_94</strain>
    </source>
</reference>
<dbReference type="PROSITE" id="PS51379">
    <property type="entry name" value="4FE4S_FER_2"/>
    <property type="match status" value="2"/>
</dbReference>
<dbReference type="PANTHER" id="PTHR43578">
    <property type="entry name" value="NADH-QUINONE OXIDOREDUCTASE SUBUNIT F"/>
    <property type="match status" value="1"/>
</dbReference>
<dbReference type="SUPFAM" id="SSF54862">
    <property type="entry name" value="4Fe-4S ferredoxins"/>
    <property type="match status" value="1"/>
</dbReference>
<dbReference type="InterPro" id="IPR019575">
    <property type="entry name" value="Nuop51_4Fe4S-bd"/>
</dbReference>
<dbReference type="Gene3D" id="3.40.30.10">
    <property type="entry name" value="Glutaredoxin"/>
    <property type="match status" value="1"/>
</dbReference>
<dbReference type="PROSITE" id="PS00198">
    <property type="entry name" value="4FE4S_FER_1"/>
    <property type="match status" value="2"/>
</dbReference>
<feature type="domain" description="4Fe-4S ferredoxin-type" evidence="6">
    <location>
        <begin position="570"/>
        <end position="597"/>
    </location>
</feature>
<dbReference type="InterPro" id="IPR036249">
    <property type="entry name" value="Thioredoxin-like_sf"/>
</dbReference>
<dbReference type="Pfam" id="PF01512">
    <property type="entry name" value="Complex1_51K"/>
    <property type="match status" value="1"/>
</dbReference>
<gene>
    <name evidence="7" type="primary">nuoF</name>
    <name evidence="7" type="ORF">GX397_05580</name>
</gene>
<dbReference type="PROSITE" id="PS00645">
    <property type="entry name" value="COMPLEX1_51K_2"/>
    <property type="match status" value="1"/>
</dbReference>
<dbReference type="PANTHER" id="PTHR43578:SF3">
    <property type="entry name" value="NADH-QUINONE OXIDOREDUCTASE SUBUNIT F"/>
    <property type="match status" value="1"/>
</dbReference>
<proteinExistence type="inferred from homology"/>
<dbReference type="FunFam" id="3.40.50.11540:FF:000001">
    <property type="entry name" value="NADH dehydrogenase [ubiquinone] flavoprotein 1, mitochondrial"/>
    <property type="match status" value="1"/>
</dbReference>
<dbReference type="Pfam" id="PF10531">
    <property type="entry name" value="SLBB"/>
    <property type="match status" value="1"/>
</dbReference>
<sequence length="597" mass="65571">MAIYRAHVLVCRGTGCTASGAPSVMKAFKDELVKKGLDREVMLVETGCHGMCEMGPVVVVYPEGAFYCRVMPEDVPEIVEEHLYKGRIVQRLLYTVPKDMEKVPYYKDIPFYSKQHRIVLSNCGYIDPEKIEEYIARDGYIALGKALLEMTPEKVLDEVKKSGLRGRGGAGFPTGLKWEFARKAPGNKKYVICNADEGDPGAFMDRSTLEGDPHSVIEGMALGAYAIGADEGYIYCRAEYPLAIKRLKIAIAQAEEMGLLGDNIMGTNFSFHLHLKEGAGAFVCGEETALMASIEGRRGMPRPRPPFPAQHGLWGKPTNINNVETWANVPKIILNGADWFASMGTEKSKGTKIFALTGKITNTGLIEVPMGITIREIIYELGGGILNGKEFKAVQIGGPSGGCLTKEHLDLPIDYESLTGAGAIMGSGGLVVMDEDTCMVDVARFFLEFTQRESCGKCVPCREGTKQMLLMLEKICKGEGTLEDLSKLEELAYMVKETSLCGLGQTAPNPVITTIRYFRDEYLAHIEEKRCPAKVCPALIKYVVDPDKCRKCGLCARNCPVKCISGDRQTPYFIDQEKCIKCGTCMQVCPFGVIAKV</sequence>
<dbReference type="Gene3D" id="1.20.1440.230">
    <property type="entry name" value="NADH-ubiquinone oxidoreductase 51kDa subunit, iron-sulphur binding domain"/>
    <property type="match status" value="1"/>
</dbReference>
<dbReference type="Gene3D" id="3.30.70.20">
    <property type="match status" value="1"/>
</dbReference>
<organism evidence="7 8">
    <name type="scientific">Acetomicrobium hydrogeniformans</name>
    <dbReference type="NCBI Taxonomy" id="649746"/>
    <lineage>
        <taxon>Bacteria</taxon>
        <taxon>Thermotogati</taxon>
        <taxon>Synergistota</taxon>
        <taxon>Synergistia</taxon>
        <taxon>Synergistales</taxon>
        <taxon>Acetomicrobiaceae</taxon>
        <taxon>Acetomicrobium</taxon>
    </lineage>
</organism>
<dbReference type="CDD" id="cd02980">
    <property type="entry name" value="TRX_Fd_family"/>
    <property type="match status" value="1"/>
</dbReference>
<evidence type="ECO:0000256" key="4">
    <source>
        <dbReference type="ARBA" id="ARBA00023004"/>
    </source>
</evidence>
<keyword evidence="2" id="KW-0004">4Fe-4S</keyword>
<dbReference type="Gene3D" id="6.10.250.1450">
    <property type="match status" value="1"/>
</dbReference>
<dbReference type="Pfam" id="PF01257">
    <property type="entry name" value="2Fe-2S_thioredx"/>
    <property type="match status" value="1"/>
</dbReference>
<keyword evidence="4" id="KW-0408">Iron</keyword>
<keyword evidence="3" id="KW-0479">Metal-binding</keyword>
<dbReference type="GO" id="GO:0051539">
    <property type="term" value="F:4 iron, 4 sulfur cluster binding"/>
    <property type="evidence" value="ECO:0007669"/>
    <property type="project" value="UniProtKB-KW"/>
</dbReference>
<protein>
    <submittedName>
        <fullName evidence="7">NADH-quinone oxidoreductase subunit NuoF</fullName>
    </submittedName>
</protein>
<dbReference type="FunFam" id="1.20.1440.230:FF:000001">
    <property type="entry name" value="Mitochondrial NADH dehydrogenase flavoprotein 1"/>
    <property type="match status" value="1"/>
</dbReference>
<accession>A0A7V7BYD3</accession>
<dbReference type="Pfam" id="PF10589">
    <property type="entry name" value="NADH_4Fe-4S"/>
    <property type="match status" value="1"/>
</dbReference>
<dbReference type="AlphaFoldDB" id="A0A7V7BYD3"/>